<dbReference type="EMBL" id="CP023067">
    <property type="protein sequence ID" value="ASY61672.1"/>
    <property type="molecule type" value="Genomic_DNA"/>
</dbReference>
<accession>A0A249P7H1</accession>
<evidence type="ECO:0000256" key="1">
    <source>
        <dbReference type="SAM" id="MobiDB-lite"/>
    </source>
</evidence>
<proteinExistence type="predicted"/>
<dbReference type="eggNOG" id="ENOG502ZSS6">
    <property type="taxonomic scope" value="Bacteria"/>
</dbReference>
<protein>
    <submittedName>
        <fullName evidence="2">Uncharacterized protein</fullName>
    </submittedName>
</protein>
<sequence length="45" mass="5137">MRRQRLAKNLRDNLQRRKQQARARRAGAADETTGLPAAKSDESED</sequence>
<gene>
    <name evidence="2" type="ORF">SJ05684_c02030</name>
</gene>
<dbReference type="Proteomes" id="UP000217211">
    <property type="component" value="Chromosome"/>
</dbReference>
<evidence type="ECO:0000313" key="3">
    <source>
        <dbReference type="Proteomes" id="UP000217211"/>
    </source>
</evidence>
<dbReference type="KEGG" id="esj:SJ05684_c02030"/>
<name>A0A249P7H1_9HYPH</name>
<keyword evidence="3" id="KW-1185">Reference proteome</keyword>
<organism evidence="2 3">
    <name type="scientific">Sinorhizobium sojae CCBAU 05684</name>
    <dbReference type="NCBI Taxonomy" id="716928"/>
    <lineage>
        <taxon>Bacteria</taxon>
        <taxon>Pseudomonadati</taxon>
        <taxon>Pseudomonadota</taxon>
        <taxon>Alphaproteobacteria</taxon>
        <taxon>Hyphomicrobiales</taxon>
        <taxon>Rhizobiaceae</taxon>
        <taxon>Sinorhizobium/Ensifer group</taxon>
        <taxon>Sinorhizobium</taxon>
    </lineage>
</organism>
<feature type="region of interest" description="Disordered" evidence="1">
    <location>
        <begin position="1"/>
        <end position="45"/>
    </location>
</feature>
<reference evidence="2 3" key="1">
    <citation type="submission" date="2017-08" db="EMBL/GenBank/DDBJ databases">
        <title>Multipartite genome sequences of Sinorhizobium species nodulating soybeans.</title>
        <authorList>
            <person name="Tian C.F."/>
        </authorList>
    </citation>
    <scope>NUCLEOTIDE SEQUENCE [LARGE SCALE GENOMIC DNA]</scope>
    <source>
        <strain evidence="2 3">CCBAU 05684</strain>
    </source>
</reference>
<dbReference type="AlphaFoldDB" id="A0A249P7H1"/>
<evidence type="ECO:0000313" key="2">
    <source>
        <dbReference type="EMBL" id="ASY61672.1"/>
    </source>
</evidence>
<feature type="compositionally biased region" description="Basic residues" evidence="1">
    <location>
        <begin position="16"/>
        <end position="25"/>
    </location>
</feature>